<comment type="caution">
    <text evidence="1">The sequence shown here is derived from an EMBL/GenBank/DDBJ whole genome shotgun (WGS) entry which is preliminary data.</text>
</comment>
<dbReference type="EMBL" id="BQNB010008506">
    <property type="protein sequence ID" value="GJS50317.1"/>
    <property type="molecule type" value="Genomic_DNA"/>
</dbReference>
<dbReference type="PANTHER" id="PTHR47951:SF7">
    <property type="entry name" value="FLAVONOID 3',5'-HYDROXYLASE-LIKE ISOFORM X1"/>
    <property type="match status" value="1"/>
</dbReference>
<evidence type="ECO:0000313" key="1">
    <source>
        <dbReference type="EMBL" id="GJS50317.1"/>
    </source>
</evidence>
<dbReference type="SUPFAM" id="SSF48264">
    <property type="entry name" value="Cytochrome P450"/>
    <property type="match status" value="1"/>
</dbReference>
<dbReference type="Gene3D" id="1.10.630.10">
    <property type="entry name" value="Cytochrome P450"/>
    <property type="match status" value="1"/>
</dbReference>
<name>A0ABQ4WBU0_9ASTR</name>
<dbReference type="Pfam" id="PF00067">
    <property type="entry name" value="p450"/>
    <property type="match status" value="1"/>
</dbReference>
<sequence length="264" mass="30165">MDLAKVVLREQDETFANRNPPLAASIGMSGHDIVWSNNNSDWRKLRKIFVHEVLNNKNLEACRVYRRDEIVELTSQLNVSDIFPSLARFDIQGIVLKAKLQRKQIDQIFTSIIHDRKRKKSGESKVAVKREERTDFLQILLDLMEEKNATSFSLTQIKAILSDYAKHTVDESSSLVKTTFLYPHDRPSCKSCIVAGLHHPKRLYGLLVNVWGLFICDLNLGRVENPSKFNPERFYGQTMGVQEEYELNLLPICGPGGGYGPEFL</sequence>
<dbReference type="Proteomes" id="UP001151760">
    <property type="component" value="Unassembled WGS sequence"/>
</dbReference>
<organism evidence="1 2">
    <name type="scientific">Tanacetum coccineum</name>
    <dbReference type="NCBI Taxonomy" id="301880"/>
    <lineage>
        <taxon>Eukaryota</taxon>
        <taxon>Viridiplantae</taxon>
        <taxon>Streptophyta</taxon>
        <taxon>Embryophyta</taxon>
        <taxon>Tracheophyta</taxon>
        <taxon>Spermatophyta</taxon>
        <taxon>Magnoliopsida</taxon>
        <taxon>eudicotyledons</taxon>
        <taxon>Gunneridae</taxon>
        <taxon>Pentapetalae</taxon>
        <taxon>asterids</taxon>
        <taxon>campanulids</taxon>
        <taxon>Asterales</taxon>
        <taxon>Asteraceae</taxon>
        <taxon>Asteroideae</taxon>
        <taxon>Anthemideae</taxon>
        <taxon>Anthemidinae</taxon>
        <taxon>Tanacetum</taxon>
    </lineage>
</organism>
<proteinExistence type="predicted"/>
<accession>A0ABQ4WBU0</accession>
<protein>
    <submittedName>
        <fullName evidence="1">Cytochrome P450 76C1-like protein</fullName>
    </submittedName>
</protein>
<reference evidence="1" key="2">
    <citation type="submission" date="2022-01" db="EMBL/GenBank/DDBJ databases">
        <authorList>
            <person name="Yamashiro T."/>
            <person name="Shiraishi A."/>
            <person name="Satake H."/>
            <person name="Nakayama K."/>
        </authorList>
    </citation>
    <scope>NUCLEOTIDE SEQUENCE</scope>
</reference>
<dbReference type="PANTHER" id="PTHR47951">
    <property type="entry name" value="OS08G0547900 PROTEIN"/>
    <property type="match status" value="1"/>
</dbReference>
<dbReference type="InterPro" id="IPR036396">
    <property type="entry name" value="Cyt_P450_sf"/>
</dbReference>
<gene>
    <name evidence="1" type="ORF">Tco_0600438</name>
</gene>
<dbReference type="InterPro" id="IPR001128">
    <property type="entry name" value="Cyt_P450"/>
</dbReference>
<reference evidence="1" key="1">
    <citation type="journal article" date="2022" name="Int. J. Mol. Sci.">
        <title>Draft Genome of Tanacetum Coccineum: Genomic Comparison of Closely Related Tanacetum-Family Plants.</title>
        <authorList>
            <person name="Yamashiro T."/>
            <person name="Shiraishi A."/>
            <person name="Nakayama K."/>
            <person name="Satake H."/>
        </authorList>
    </citation>
    <scope>NUCLEOTIDE SEQUENCE</scope>
</reference>
<keyword evidence="2" id="KW-1185">Reference proteome</keyword>
<evidence type="ECO:0000313" key="2">
    <source>
        <dbReference type="Proteomes" id="UP001151760"/>
    </source>
</evidence>